<organism evidence="1 2">
    <name type="scientific">Celeribacter baekdonensis</name>
    <dbReference type="NCBI Taxonomy" id="875171"/>
    <lineage>
        <taxon>Bacteria</taxon>
        <taxon>Pseudomonadati</taxon>
        <taxon>Pseudomonadota</taxon>
        <taxon>Alphaproteobacteria</taxon>
        <taxon>Rhodobacterales</taxon>
        <taxon>Roseobacteraceae</taxon>
        <taxon>Celeribacter</taxon>
    </lineage>
</organism>
<gene>
    <name evidence="1" type="ORF">SAMN04488117_105227</name>
</gene>
<accession>A0A1G7MGU6</accession>
<evidence type="ECO:0000313" key="1">
    <source>
        <dbReference type="EMBL" id="SDF60844.1"/>
    </source>
</evidence>
<sequence>MTAAPVALDELIATREKMLEIMVAQMPEAHRAFLVGIERGDVDWGLSGLTDAASLPAVRWKLSNLGMLSADRRETQAKNLEGIWQ</sequence>
<protein>
    <submittedName>
        <fullName evidence="1">Uncharacterized protein</fullName>
    </submittedName>
</protein>
<dbReference type="AlphaFoldDB" id="A0A1G7MGU6"/>
<proteinExistence type="predicted"/>
<name>A0A1G7MGU6_9RHOB</name>
<dbReference type="RefSeq" id="WP_245707995.1">
    <property type="nucleotide sequence ID" value="NZ_FNBL01000005.1"/>
</dbReference>
<reference evidence="1 2" key="1">
    <citation type="submission" date="2016-10" db="EMBL/GenBank/DDBJ databases">
        <authorList>
            <person name="de Groot N.N."/>
        </authorList>
    </citation>
    <scope>NUCLEOTIDE SEQUENCE [LARGE SCALE GENOMIC DNA]</scope>
    <source>
        <strain evidence="1 2">DSM 27375</strain>
    </source>
</reference>
<dbReference type="EMBL" id="FNBL01000005">
    <property type="protein sequence ID" value="SDF60844.1"/>
    <property type="molecule type" value="Genomic_DNA"/>
</dbReference>
<evidence type="ECO:0000313" key="2">
    <source>
        <dbReference type="Proteomes" id="UP000182284"/>
    </source>
</evidence>
<dbReference type="Proteomes" id="UP000182284">
    <property type="component" value="Unassembled WGS sequence"/>
</dbReference>